<evidence type="ECO:0008006" key="4">
    <source>
        <dbReference type="Google" id="ProtNLM"/>
    </source>
</evidence>
<keyword evidence="3" id="KW-1185">Reference proteome</keyword>
<keyword evidence="1" id="KW-0812">Transmembrane</keyword>
<name>A0AAN4ZH05_9BILA</name>
<dbReference type="PANTHER" id="PTHR22943:SF248">
    <property type="entry name" value="SEVEN TM RECEPTOR"/>
    <property type="match status" value="1"/>
</dbReference>
<accession>A0AAN4ZH05</accession>
<evidence type="ECO:0000256" key="1">
    <source>
        <dbReference type="SAM" id="Phobius"/>
    </source>
</evidence>
<proteinExistence type="predicted"/>
<dbReference type="Pfam" id="PF10326">
    <property type="entry name" value="7TM_GPCR_Str"/>
    <property type="match status" value="1"/>
</dbReference>
<evidence type="ECO:0000313" key="3">
    <source>
        <dbReference type="Proteomes" id="UP001328107"/>
    </source>
</evidence>
<organism evidence="2 3">
    <name type="scientific">Pristionchus mayeri</name>
    <dbReference type="NCBI Taxonomy" id="1317129"/>
    <lineage>
        <taxon>Eukaryota</taxon>
        <taxon>Metazoa</taxon>
        <taxon>Ecdysozoa</taxon>
        <taxon>Nematoda</taxon>
        <taxon>Chromadorea</taxon>
        <taxon>Rhabditida</taxon>
        <taxon>Rhabditina</taxon>
        <taxon>Diplogasteromorpha</taxon>
        <taxon>Diplogasteroidea</taxon>
        <taxon>Neodiplogasteridae</taxon>
        <taxon>Pristionchus</taxon>
    </lineage>
</organism>
<keyword evidence="1" id="KW-0472">Membrane</keyword>
<feature type="non-terminal residue" evidence="2">
    <location>
        <position position="105"/>
    </location>
</feature>
<gene>
    <name evidence="2" type="ORF">PMAYCL1PPCAC_09464</name>
</gene>
<dbReference type="PANTHER" id="PTHR22943">
    <property type="entry name" value="7-TRANSMEMBRANE DOMAIN RECEPTOR C.ELEGANS"/>
    <property type="match status" value="1"/>
</dbReference>
<keyword evidence="1" id="KW-1133">Transmembrane helix</keyword>
<sequence length="105" mass="12515">MTEFGFIFYGFRFMNEKTLFGVTTDLIFIALFYQTFVLLAMHYVYRYVLICNPPWLRWISQENPWRNWTIIAVMSDCIYVGVIFQEAYNIDLLGPNRPGFLGIVY</sequence>
<evidence type="ECO:0000313" key="2">
    <source>
        <dbReference type="EMBL" id="GMR39269.1"/>
    </source>
</evidence>
<reference evidence="3" key="1">
    <citation type="submission" date="2022-10" db="EMBL/GenBank/DDBJ databases">
        <title>Genome assembly of Pristionchus species.</title>
        <authorList>
            <person name="Yoshida K."/>
            <person name="Sommer R.J."/>
        </authorList>
    </citation>
    <scope>NUCLEOTIDE SEQUENCE [LARGE SCALE GENOMIC DNA]</scope>
    <source>
        <strain evidence="3">RS5460</strain>
    </source>
</reference>
<dbReference type="Proteomes" id="UP001328107">
    <property type="component" value="Unassembled WGS sequence"/>
</dbReference>
<protein>
    <recommendedName>
        <fullName evidence="4">G protein-coupled receptor</fullName>
    </recommendedName>
</protein>
<dbReference type="AlphaFoldDB" id="A0AAN4ZH05"/>
<feature type="transmembrane region" description="Helical" evidence="1">
    <location>
        <begin position="20"/>
        <end position="45"/>
    </location>
</feature>
<comment type="caution">
    <text evidence="2">The sequence shown here is derived from an EMBL/GenBank/DDBJ whole genome shotgun (WGS) entry which is preliminary data.</text>
</comment>
<dbReference type="InterPro" id="IPR019428">
    <property type="entry name" value="7TM_GPCR_serpentine_rcpt_Str"/>
</dbReference>
<dbReference type="EMBL" id="BTRK01000002">
    <property type="protein sequence ID" value="GMR39269.1"/>
    <property type="molecule type" value="Genomic_DNA"/>
</dbReference>